<gene>
    <name evidence="2" type="ORF">SAMN05216275_16211</name>
</gene>
<evidence type="ECO:0000313" key="3">
    <source>
        <dbReference type="Proteomes" id="UP000199111"/>
    </source>
</evidence>
<feature type="region of interest" description="Disordered" evidence="1">
    <location>
        <begin position="1"/>
        <end position="28"/>
    </location>
</feature>
<dbReference type="EMBL" id="FOQY01000062">
    <property type="protein sequence ID" value="SFL16189.1"/>
    <property type="molecule type" value="Genomic_DNA"/>
</dbReference>
<evidence type="ECO:0000313" key="2">
    <source>
        <dbReference type="EMBL" id="SFL16189.1"/>
    </source>
</evidence>
<accession>A0A1I4FFE5</accession>
<dbReference type="RefSeq" id="WP_093892208.1">
    <property type="nucleotide sequence ID" value="NZ_FOQY01000062.1"/>
</dbReference>
<dbReference type="AlphaFoldDB" id="A0A1I4FFE5"/>
<name>A0A1I4FFE5_9ACTN</name>
<keyword evidence="3" id="KW-1185">Reference proteome</keyword>
<evidence type="ECO:0008006" key="4">
    <source>
        <dbReference type="Google" id="ProtNLM"/>
    </source>
</evidence>
<sequence length="145" mass="15288">MTSRDAMYGGEKALNPDPNWPGLDGGASVSEFDADRMRKLAGELESYMPGMRGPAYSEGYTTGSTEGFKPEAMLTEQQLGAWEAASAFAKTVGASSSDEQGGRAIGHVYDLFVTRLEDVIRAIRANAGEYDGANHANTGGNGTKA</sequence>
<proteinExistence type="predicted"/>
<protein>
    <recommendedName>
        <fullName evidence="4">PE family protein</fullName>
    </recommendedName>
</protein>
<reference evidence="3" key="1">
    <citation type="submission" date="2016-10" db="EMBL/GenBank/DDBJ databases">
        <authorList>
            <person name="Varghese N."/>
            <person name="Submissions S."/>
        </authorList>
    </citation>
    <scope>NUCLEOTIDE SEQUENCE [LARGE SCALE GENOMIC DNA]</scope>
    <source>
        <strain evidence="3">CGMCC 4.2126</strain>
    </source>
</reference>
<organism evidence="2 3">
    <name type="scientific">Streptosporangium canum</name>
    <dbReference type="NCBI Taxonomy" id="324952"/>
    <lineage>
        <taxon>Bacteria</taxon>
        <taxon>Bacillati</taxon>
        <taxon>Actinomycetota</taxon>
        <taxon>Actinomycetes</taxon>
        <taxon>Streptosporangiales</taxon>
        <taxon>Streptosporangiaceae</taxon>
        <taxon>Streptosporangium</taxon>
    </lineage>
</organism>
<dbReference type="GeneID" id="96303726"/>
<dbReference type="Proteomes" id="UP000199111">
    <property type="component" value="Unassembled WGS sequence"/>
</dbReference>
<evidence type="ECO:0000256" key="1">
    <source>
        <dbReference type="SAM" id="MobiDB-lite"/>
    </source>
</evidence>